<feature type="region of interest" description="Disordered" evidence="6">
    <location>
        <begin position="1"/>
        <end position="58"/>
    </location>
</feature>
<dbReference type="InterPro" id="IPR006121">
    <property type="entry name" value="HMA_dom"/>
</dbReference>
<evidence type="ECO:0000256" key="5">
    <source>
        <dbReference type="ARBA" id="ARBA00024045"/>
    </source>
</evidence>
<evidence type="ECO:0000256" key="4">
    <source>
        <dbReference type="ARBA" id="ARBA00023289"/>
    </source>
</evidence>
<evidence type="ECO:0000256" key="2">
    <source>
        <dbReference type="ARBA" id="ARBA00022481"/>
    </source>
</evidence>
<evidence type="ECO:0000256" key="6">
    <source>
        <dbReference type="SAM" id="MobiDB-lite"/>
    </source>
</evidence>
<comment type="subcellular location">
    <subcellularLocation>
        <location evidence="1">Membrane</location>
        <topology evidence="1">Peripheral membrane protein</topology>
    </subcellularLocation>
</comment>
<organism evidence="8 9">
    <name type="scientific">Heracleum sosnowskyi</name>
    <dbReference type="NCBI Taxonomy" id="360622"/>
    <lineage>
        <taxon>Eukaryota</taxon>
        <taxon>Viridiplantae</taxon>
        <taxon>Streptophyta</taxon>
        <taxon>Embryophyta</taxon>
        <taxon>Tracheophyta</taxon>
        <taxon>Spermatophyta</taxon>
        <taxon>Magnoliopsida</taxon>
        <taxon>eudicotyledons</taxon>
        <taxon>Gunneridae</taxon>
        <taxon>Pentapetalae</taxon>
        <taxon>asterids</taxon>
        <taxon>campanulids</taxon>
        <taxon>Apiales</taxon>
        <taxon>Apiaceae</taxon>
        <taxon>Apioideae</taxon>
        <taxon>apioid superclade</taxon>
        <taxon>Tordylieae</taxon>
        <taxon>Tordyliinae</taxon>
        <taxon>Heracleum</taxon>
    </lineage>
</organism>
<dbReference type="CDD" id="cd00371">
    <property type="entry name" value="HMA"/>
    <property type="match status" value="2"/>
</dbReference>
<dbReference type="AlphaFoldDB" id="A0AAD8M275"/>
<dbReference type="Gene3D" id="3.30.70.100">
    <property type="match status" value="2"/>
</dbReference>
<dbReference type="GO" id="GO:0046872">
    <property type="term" value="F:metal ion binding"/>
    <property type="evidence" value="ECO:0007669"/>
    <property type="project" value="UniProtKB-KW"/>
</dbReference>
<dbReference type="Pfam" id="PF00403">
    <property type="entry name" value="HMA"/>
    <property type="match status" value="2"/>
</dbReference>
<proteinExistence type="inferred from homology"/>
<feature type="compositionally biased region" description="Basic and acidic residues" evidence="6">
    <location>
        <begin position="1"/>
        <end position="48"/>
    </location>
</feature>
<reference evidence="8" key="2">
    <citation type="submission" date="2023-05" db="EMBL/GenBank/DDBJ databases">
        <authorList>
            <person name="Schelkunov M.I."/>
        </authorList>
    </citation>
    <scope>NUCLEOTIDE SEQUENCE</scope>
    <source>
        <strain evidence="8">Hsosn_3</strain>
        <tissue evidence="8">Leaf</tissue>
    </source>
</reference>
<protein>
    <submittedName>
        <fullName evidence="8">Palmitoyl-acyl carrier protein thioesterase</fullName>
    </submittedName>
</protein>
<feature type="region of interest" description="Disordered" evidence="6">
    <location>
        <begin position="220"/>
        <end position="296"/>
    </location>
</feature>
<dbReference type="InterPro" id="IPR036163">
    <property type="entry name" value="HMA_dom_sf"/>
</dbReference>
<evidence type="ECO:0000259" key="7">
    <source>
        <dbReference type="PROSITE" id="PS50846"/>
    </source>
</evidence>
<dbReference type="GO" id="GO:0016020">
    <property type="term" value="C:membrane"/>
    <property type="evidence" value="ECO:0007669"/>
    <property type="project" value="UniProtKB-SubCell"/>
</dbReference>
<accession>A0AAD8M275</accession>
<keyword evidence="9" id="KW-1185">Reference proteome</keyword>
<feature type="region of interest" description="Disordered" evidence="6">
    <location>
        <begin position="113"/>
        <end position="150"/>
    </location>
</feature>
<keyword evidence="3" id="KW-0479">Metal-binding</keyword>
<dbReference type="PANTHER" id="PTHR46195:SF2">
    <property type="entry name" value="HEAVY METAL-ASSOCIATED ISOPRENYLATED PLANT PROTEIN 7"/>
    <property type="match status" value="1"/>
</dbReference>
<reference evidence="8" key="1">
    <citation type="submission" date="2023-02" db="EMBL/GenBank/DDBJ databases">
        <title>Genome of toxic invasive species Heracleum sosnowskyi carries increased number of genes despite the absence of recent whole-genome duplications.</title>
        <authorList>
            <person name="Schelkunov M."/>
            <person name="Shtratnikova V."/>
            <person name="Makarenko M."/>
            <person name="Klepikova A."/>
            <person name="Omelchenko D."/>
            <person name="Novikova G."/>
            <person name="Obukhova E."/>
            <person name="Bogdanov V."/>
            <person name="Penin A."/>
            <person name="Logacheva M."/>
        </authorList>
    </citation>
    <scope>NUCLEOTIDE SEQUENCE</scope>
    <source>
        <strain evidence="8">Hsosn_3</strain>
        <tissue evidence="8">Leaf</tissue>
    </source>
</reference>
<keyword evidence="4" id="KW-0449">Lipoprotein</keyword>
<dbReference type="SUPFAM" id="SSF55008">
    <property type="entry name" value="HMA, heavy metal-associated domain"/>
    <property type="match status" value="2"/>
</dbReference>
<dbReference type="GO" id="GO:0009626">
    <property type="term" value="P:plant-type hypersensitive response"/>
    <property type="evidence" value="ECO:0007669"/>
    <property type="project" value="UniProtKB-KW"/>
</dbReference>
<dbReference type="PANTHER" id="PTHR46195">
    <property type="entry name" value="HEAVY METAL-ASSOCIATED ISOPRENYLATED PLANT PROTEIN 7"/>
    <property type="match status" value="1"/>
</dbReference>
<feature type="domain" description="HMA" evidence="7">
    <location>
        <begin position="56"/>
        <end position="120"/>
    </location>
</feature>
<feature type="compositionally biased region" description="Basic and acidic residues" evidence="6">
    <location>
        <begin position="131"/>
        <end position="150"/>
    </location>
</feature>
<evidence type="ECO:0000313" key="8">
    <source>
        <dbReference type="EMBL" id="KAK1357961.1"/>
    </source>
</evidence>
<comment type="caution">
    <text evidence="8">The sequence shown here is derived from an EMBL/GenBank/DDBJ whole genome shotgun (WGS) entry which is preliminary data.</text>
</comment>
<evidence type="ECO:0000256" key="1">
    <source>
        <dbReference type="ARBA" id="ARBA00004170"/>
    </source>
</evidence>
<name>A0AAD8M275_9APIA</name>
<dbReference type="EMBL" id="JAUIZM010000011">
    <property type="protein sequence ID" value="KAK1357961.1"/>
    <property type="molecule type" value="Genomic_DNA"/>
</dbReference>
<gene>
    <name evidence="8" type="ORF">POM88_051217</name>
</gene>
<evidence type="ECO:0000313" key="9">
    <source>
        <dbReference type="Proteomes" id="UP001237642"/>
    </source>
</evidence>
<dbReference type="InterPro" id="IPR044577">
    <property type="entry name" value="HIPP4/7/8/17/18/19"/>
</dbReference>
<keyword evidence="4" id="KW-0636">Prenylation</keyword>
<evidence type="ECO:0000256" key="3">
    <source>
        <dbReference type="ARBA" id="ARBA00022723"/>
    </source>
</evidence>
<dbReference type="Proteomes" id="UP001237642">
    <property type="component" value="Unassembled WGS sequence"/>
</dbReference>
<comment type="similarity">
    <text evidence="5">Belongs to the HIPP family.</text>
</comment>
<sequence>MGEEEKKVEEKKVEEEKPKKVEESEKKEEEKPKKEKANDEAKAEETPKEPPPPPPPQEIVLRVYMHCEGCAKKVRKCLKGFEGVEDVKTDCKTHKVVVKGEKADPLKVLARVQRKSHRKVDLLSPIPPPPEEPKKGEEKEVPKPPEKKEEPQVITVVLKVHMHCEACAQEIKKRIERMKGVENADPDLKGSQVTVKGVFDPSKLVEYVYKRTGKHAIVVKQEPEKKKEEAKGNEEAKEEKKGDEGGDKDGKKTEEAPAPEAPKDDKEKKEEGGEKEAAKAPEETAPPAEKEEPKMEVMELKKNEFFYYYPPQNYQIYPPRVATEMYSYPPAPQMFSDENPNACSVM</sequence>
<dbReference type="FunFam" id="3.30.70.100:FF:000056">
    <property type="entry name" value="Heavy metal transporting ATPase"/>
    <property type="match status" value="1"/>
</dbReference>
<dbReference type="PROSITE" id="PS50846">
    <property type="entry name" value="HMA_2"/>
    <property type="match status" value="2"/>
</dbReference>
<feature type="domain" description="HMA" evidence="7">
    <location>
        <begin position="153"/>
        <end position="217"/>
    </location>
</feature>
<feature type="compositionally biased region" description="Basic and acidic residues" evidence="6">
    <location>
        <begin position="221"/>
        <end position="296"/>
    </location>
</feature>
<keyword evidence="2" id="KW-0488">Methylation</keyword>